<comment type="caution">
    <text evidence="1">The sequence shown here is derived from an EMBL/GenBank/DDBJ whole genome shotgun (WGS) entry which is preliminary data.</text>
</comment>
<evidence type="ECO:0000313" key="1">
    <source>
        <dbReference type="EMBL" id="KAJ0041100.1"/>
    </source>
</evidence>
<accession>A0ACC0YSP8</accession>
<proteinExistence type="predicted"/>
<name>A0ACC0YSP8_9ROSI</name>
<evidence type="ECO:0000313" key="2">
    <source>
        <dbReference type="Proteomes" id="UP001163603"/>
    </source>
</evidence>
<reference evidence="2" key="1">
    <citation type="journal article" date="2023" name="G3 (Bethesda)">
        <title>Genome assembly and association tests identify interacting loci associated with vigor, precocity, and sex in interspecific pistachio rootstocks.</title>
        <authorList>
            <person name="Palmer W."/>
            <person name="Jacygrad E."/>
            <person name="Sagayaradj S."/>
            <person name="Cavanaugh K."/>
            <person name="Han R."/>
            <person name="Bertier L."/>
            <person name="Beede B."/>
            <person name="Kafkas S."/>
            <person name="Golino D."/>
            <person name="Preece J."/>
            <person name="Michelmore R."/>
        </authorList>
    </citation>
    <scope>NUCLEOTIDE SEQUENCE [LARGE SCALE GENOMIC DNA]</scope>
</reference>
<keyword evidence="2" id="KW-1185">Reference proteome</keyword>
<sequence>MTFQREEEAEKISCNNQTESETKDNEESRIDDQNIGELLSLGLNKDEPEPLTTAGGDNDPQSKAASSGGKIFSCNFCLRKFYSSQALGGHQNAHKRERGAFKRFHSHRMMSLPVTSLGVQPHSLVHKPNTESPTMVARFPHANTGFGFGTTWPPLVLEEPIIWPGSFRVHNSPNPSSDLCKLDLNLRL</sequence>
<gene>
    <name evidence="1" type="ORF">Pint_27960</name>
</gene>
<organism evidence="1 2">
    <name type="scientific">Pistacia integerrima</name>
    <dbReference type="NCBI Taxonomy" id="434235"/>
    <lineage>
        <taxon>Eukaryota</taxon>
        <taxon>Viridiplantae</taxon>
        <taxon>Streptophyta</taxon>
        <taxon>Embryophyta</taxon>
        <taxon>Tracheophyta</taxon>
        <taxon>Spermatophyta</taxon>
        <taxon>Magnoliopsida</taxon>
        <taxon>eudicotyledons</taxon>
        <taxon>Gunneridae</taxon>
        <taxon>Pentapetalae</taxon>
        <taxon>rosids</taxon>
        <taxon>malvids</taxon>
        <taxon>Sapindales</taxon>
        <taxon>Anacardiaceae</taxon>
        <taxon>Pistacia</taxon>
    </lineage>
</organism>
<protein>
    <submittedName>
        <fullName evidence="1">Uncharacterized protein</fullName>
    </submittedName>
</protein>
<dbReference type="EMBL" id="CM047740">
    <property type="protein sequence ID" value="KAJ0041100.1"/>
    <property type="molecule type" value="Genomic_DNA"/>
</dbReference>
<dbReference type="Proteomes" id="UP001163603">
    <property type="component" value="Chromosome 5"/>
</dbReference>